<evidence type="ECO:0000256" key="2">
    <source>
        <dbReference type="ARBA" id="ARBA00023239"/>
    </source>
</evidence>
<dbReference type="SUPFAM" id="SSF51621">
    <property type="entry name" value="Phosphoenolpyruvate/pyruvate domain"/>
    <property type="match status" value="1"/>
</dbReference>
<dbReference type="Pfam" id="PF00463">
    <property type="entry name" value="ICL"/>
    <property type="match status" value="2"/>
</dbReference>
<evidence type="ECO:0000256" key="1">
    <source>
        <dbReference type="ARBA" id="ARBA00012909"/>
    </source>
</evidence>
<dbReference type="InterPro" id="IPR018523">
    <property type="entry name" value="Isocitrate_lyase_ph_CS"/>
</dbReference>
<dbReference type="InterPro" id="IPR006254">
    <property type="entry name" value="Isocitrate_lyase"/>
</dbReference>
<reference evidence="6 7" key="1">
    <citation type="journal article" date="2019" name="Emerg. Microbes Infect.">
        <title>Comprehensive subspecies identification of 175 nontuberculous mycobacteria species based on 7547 genomic profiles.</title>
        <authorList>
            <person name="Matsumoto Y."/>
            <person name="Kinjo T."/>
            <person name="Motooka D."/>
            <person name="Nabeya D."/>
            <person name="Jung N."/>
            <person name="Uechi K."/>
            <person name="Horii T."/>
            <person name="Iida T."/>
            <person name="Fujita J."/>
            <person name="Nakamura S."/>
        </authorList>
    </citation>
    <scope>NUCLEOTIDE SEQUENCE [LARGE SCALE GENOMIC DNA]</scope>
    <source>
        <strain evidence="6 7">JCM 17899</strain>
    </source>
</reference>
<dbReference type="InterPro" id="IPR015813">
    <property type="entry name" value="Pyrv/PenolPyrv_kinase-like_dom"/>
</dbReference>
<accession>A0A7I7QV79</accession>
<dbReference type="EMBL" id="AP022588">
    <property type="protein sequence ID" value="BBY30258.1"/>
    <property type="molecule type" value="Genomic_DNA"/>
</dbReference>
<gene>
    <name evidence="6" type="primary">aceA_2</name>
    <name evidence="6" type="ORF">MSEDJ_43540</name>
</gene>
<dbReference type="KEGG" id="msei:MSEDJ_43540"/>
<dbReference type="InterPro" id="IPR040442">
    <property type="entry name" value="Pyrv_kinase-like_dom_sf"/>
</dbReference>
<dbReference type="PANTHER" id="PTHR21631:SF3">
    <property type="entry name" value="BIFUNCTIONAL GLYOXYLATE CYCLE PROTEIN"/>
    <property type="match status" value="1"/>
</dbReference>
<evidence type="ECO:0000313" key="6">
    <source>
        <dbReference type="EMBL" id="BBY30258.1"/>
    </source>
</evidence>
<dbReference type="Gene3D" id="3.20.20.60">
    <property type="entry name" value="Phosphoenolpyruvate-binding domains"/>
    <property type="match status" value="2"/>
</dbReference>
<keyword evidence="7" id="KW-1185">Reference proteome</keyword>
<dbReference type="GO" id="GO:0004451">
    <property type="term" value="F:isocitrate lyase activity"/>
    <property type="evidence" value="ECO:0007669"/>
    <property type="project" value="UniProtKB-EC"/>
</dbReference>
<protein>
    <recommendedName>
        <fullName evidence="1">isocitrate lyase</fullName>
        <ecNumber evidence="1">4.1.3.1</ecNumber>
    </recommendedName>
    <alternativeName>
        <fullName evidence="4">Isocitrase</fullName>
    </alternativeName>
    <alternativeName>
        <fullName evidence="5">Isocitratase</fullName>
    </alternativeName>
</protein>
<dbReference type="CDD" id="cd00377">
    <property type="entry name" value="ICL_PEPM"/>
    <property type="match status" value="1"/>
</dbReference>
<evidence type="ECO:0000256" key="5">
    <source>
        <dbReference type="ARBA" id="ARBA00031921"/>
    </source>
</evidence>
<organism evidence="6 7">
    <name type="scientific">Mycolicibacterium sediminis</name>
    <dbReference type="NCBI Taxonomy" id="1286180"/>
    <lineage>
        <taxon>Bacteria</taxon>
        <taxon>Bacillati</taxon>
        <taxon>Actinomycetota</taxon>
        <taxon>Actinomycetes</taxon>
        <taxon>Mycobacteriales</taxon>
        <taxon>Mycobacteriaceae</taxon>
        <taxon>Mycolicibacterium</taxon>
    </lineage>
</organism>
<evidence type="ECO:0000256" key="3">
    <source>
        <dbReference type="ARBA" id="ARBA00023531"/>
    </source>
</evidence>
<evidence type="ECO:0000256" key="4">
    <source>
        <dbReference type="ARBA" id="ARBA00031022"/>
    </source>
</evidence>
<dbReference type="PANTHER" id="PTHR21631">
    <property type="entry name" value="ISOCITRATE LYASE/MALATE SYNTHASE"/>
    <property type="match status" value="1"/>
</dbReference>
<dbReference type="InterPro" id="IPR039556">
    <property type="entry name" value="ICL/PEPM"/>
</dbReference>
<dbReference type="Proteomes" id="UP000467193">
    <property type="component" value="Chromosome"/>
</dbReference>
<name>A0A7I7QV79_9MYCO</name>
<dbReference type="GO" id="GO:0019752">
    <property type="term" value="P:carboxylic acid metabolic process"/>
    <property type="evidence" value="ECO:0007669"/>
    <property type="project" value="InterPro"/>
</dbReference>
<evidence type="ECO:0000313" key="7">
    <source>
        <dbReference type="Proteomes" id="UP000467193"/>
    </source>
</evidence>
<dbReference type="EC" id="4.1.3.1" evidence="1"/>
<dbReference type="PROSITE" id="PS00161">
    <property type="entry name" value="ISOCITRATE_LYASE"/>
    <property type="match status" value="1"/>
</dbReference>
<proteinExistence type="predicted"/>
<sequence>MASPAHHDADPTAETPFDRAVAATQSYFDAPRFEGIIRLYGARQVVEQRGTIASDHTVAREAAEAFYPHLRKLFAEKRSITTFGPYSPGQAVVMKRMGIEGIYLGGWATSAKGSISEDPGPDLASYPLSQVPEEAAGLVRALLTADRNQQYLRLQMSEEQRAASPVYDYRPFIIADADTGHGGDPHVRNLIRRFVEAGVPGYHIEDQRPGTKKCGHQGGKVLVPSDEQLKRLNTARFQLDVMGVPGIIVARTDAEAANLIDSRADERDQPFLLGATNLKIPTYKSCFLAVMRRFHDRGVTELNGHLLYALPDGEYATAEAWLERQGLLSVIDEAAATWLDGRESSVDKVYDEVESRFIDAWQLDSGLQTYGEAVAEMLDFRAREGETPGMSADEFRAFAQRAPLYTAREKARELGVDVAWDCERAKTPEGYFQVRGGIPYAIVKSLAAAPFADILWMETKTADLADAREFAEAIHAVYPEQMLAYNLSPSFNWDTTGMTDDEMRAFPEELGKMGFVFNFITYGGHQVDGVASEEFATALRQEGMLALARLQRKMRLVESPYRTPQTLVGGPRSDAALAASSGRTATTKSMGKGSTQHQHLVQTEVPKKLLEEWLALWSEYYEFGEKLHVRLRPRRAGSDVLDLGIYGDGEDPLANVVVDPIKDRHGRSILTVRDQNTFAEKLRKKRLMDVIHLWLIHRFKAEIVYYVTPTEDNIYQTEKMKSHGIFTDVYQEVGEIIVADVNQPRIDELLAPDREALSRLIRKED</sequence>
<dbReference type="RefSeq" id="WP_163799612.1">
    <property type="nucleotide sequence ID" value="NZ_AP022588.1"/>
</dbReference>
<dbReference type="AlphaFoldDB" id="A0A7I7QV79"/>
<keyword evidence="2 6" id="KW-0456">Lyase</keyword>
<comment type="catalytic activity">
    <reaction evidence="3">
        <text>D-threo-isocitrate = glyoxylate + succinate</text>
        <dbReference type="Rhea" id="RHEA:13245"/>
        <dbReference type="ChEBI" id="CHEBI:15562"/>
        <dbReference type="ChEBI" id="CHEBI:30031"/>
        <dbReference type="ChEBI" id="CHEBI:36655"/>
        <dbReference type="EC" id="4.1.3.1"/>
    </reaction>
</comment>